<accession>A0AAE0XZR0</accession>
<dbReference type="EMBL" id="JAWDGP010007236">
    <property type="protein sequence ID" value="KAK3727690.1"/>
    <property type="molecule type" value="Genomic_DNA"/>
</dbReference>
<protein>
    <submittedName>
        <fullName evidence="1">Uncharacterized protein</fullName>
    </submittedName>
</protein>
<comment type="caution">
    <text evidence="1">The sequence shown here is derived from an EMBL/GenBank/DDBJ whole genome shotgun (WGS) entry which is preliminary data.</text>
</comment>
<keyword evidence="2" id="KW-1185">Reference proteome</keyword>
<dbReference type="Proteomes" id="UP001283361">
    <property type="component" value="Unassembled WGS sequence"/>
</dbReference>
<proteinExistence type="predicted"/>
<organism evidence="1 2">
    <name type="scientific">Elysia crispata</name>
    <name type="common">lettuce slug</name>
    <dbReference type="NCBI Taxonomy" id="231223"/>
    <lineage>
        <taxon>Eukaryota</taxon>
        <taxon>Metazoa</taxon>
        <taxon>Spiralia</taxon>
        <taxon>Lophotrochozoa</taxon>
        <taxon>Mollusca</taxon>
        <taxon>Gastropoda</taxon>
        <taxon>Heterobranchia</taxon>
        <taxon>Euthyneura</taxon>
        <taxon>Panpulmonata</taxon>
        <taxon>Sacoglossa</taxon>
        <taxon>Placobranchoidea</taxon>
        <taxon>Plakobranchidae</taxon>
        <taxon>Elysia</taxon>
    </lineage>
</organism>
<name>A0AAE0XZR0_9GAST</name>
<dbReference type="AlphaFoldDB" id="A0AAE0XZR0"/>
<reference evidence="1" key="1">
    <citation type="journal article" date="2023" name="G3 (Bethesda)">
        <title>A reference genome for the long-term kleptoplast-retaining sea slug Elysia crispata morphotype clarki.</title>
        <authorList>
            <person name="Eastman K.E."/>
            <person name="Pendleton A.L."/>
            <person name="Shaikh M.A."/>
            <person name="Suttiyut T."/>
            <person name="Ogas R."/>
            <person name="Tomko P."/>
            <person name="Gavelis G."/>
            <person name="Widhalm J.R."/>
            <person name="Wisecaver J.H."/>
        </authorList>
    </citation>
    <scope>NUCLEOTIDE SEQUENCE</scope>
    <source>
        <strain evidence="1">ECLA1</strain>
    </source>
</reference>
<evidence type="ECO:0000313" key="1">
    <source>
        <dbReference type="EMBL" id="KAK3727690.1"/>
    </source>
</evidence>
<gene>
    <name evidence="1" type="ORF">RRG08_032647</name>
</gene>
<sequence>MKVLGLTPEFIQLLHNKHQGQPIITQSTGVEVGWKPLKSNLRTEGPRSISAIQELSPSLLTLERQGRGNRVSIVTTKAVVISLPPTSIIRLSSYPSRIDEVVQPARRENHRAAPWRRGHPYSLLTLGPHSQPAVTSRIWQTWRGTVKYLLNNL</sequence>
<evidence type="ECO:0000313" key="2">
    <source>
        <dbReference type="Proteomes" id="UP001283361"/>
    </source>
</evidence>